<dbReference type="GO" id="GO:0005524">
    <property type="term" value="F:ATP binding"/>
    <property type="evidence" value="ECO:0007669"/>
    <property type="project" value="UniProtKB-UniRule"/>
</dbReference>
<dbReference type="OrthoDB" id="70770at2759"/>
<dbReference type="Gene3D" id="3.30.810.10">
    <property type="entry name" value="2-Layer Sandwich"/>
    <property type="match status" value="1"/>
</dbReference>
<dbReference type="AlphaFoldDB" id="A0A1V6Q1R5"/>
<keyword evidence="4" id="KW-1185">Reference proteome</keyword>
<name>A0A1V6Q1R5_9EURO</name>
<evidence type="ECO:0000256" key="1">
    <source>
        <dbReference type="PROSITE-ProRule" id="PRU00781"/>
    </source>
</evidence>
<protein>
    <recommendedName>
        <fullName evidence="2">PIPK domain-containing protein</fullName>
    </recommendedName>
</protein>
<dbReference type="PROSITE" id="PS51455">
    <property type="entry name" value="PIPK"/>
    <property type="match status" value="1"/>
</dbReference>
<comment type="caution">
    <text evidence="3">The sequence shown here is derived from an EMBL/GenBank/DDBJ whole genome shotgun (WGS) entry which is preliminary data.</text>
</comment>
<reference evidence="4" key="1">
    <citation type="journal article" date="2017" name="Nat. Microbiol.">
        <title>Global analysis of biosynthetic gene clusters reveals vast potential of secondary metabolite production in Penicillium species.</title>
        <authorList>
            <person name="Nielsen J.C."/>
            <person name="Grijseels S."/>
            <person name="Prigent S."/>
            <person name="Ji B."/>
            <person name="Dainat J."/>
            <person name="Nielsen K.F."/>
            <person name="Frisvad J.C."/>
            <person name="Workman M."/>
            <person name="Nielsen J."/>
        </authorList>
    </citation>
    <scope>NUCLEOTIDE SEQUENCE [LARGE SCALE GENOMIC DNA]</scope>
    <source>
        <strain evidence="4">IBT 31811</strain>
    </source>
</reference>
<sequence length="340" mass="39154">MGNRRQKSLSKSIQSALTRDPDRFKKSALGKLIAFFSVYRIKLVRHEKILFDQLRQDIWELNEDEYRGSFHTTRGQPPLKTMGDLGYSGSTFFSTLDAHFLVKSLPRHFEYSFFEGNLLQPYFEYMSQHPDSLLVWITDYIIAPYVTLGTIFGFTPARHIIMENALCGKDEDPAAEGWETYDLKPIDYFFPERDLLPEALVSEETLSKLADTFSDKLHLWRADYEKFWESIQDDTKFLEEANAVDYSLFLVRIPASSEPTVRGRASPWRIGLSSADGRWKYRAAVLDFFYARHKLQAQALSGVVQTFNVIGRQGPMTITTTASEYRAKFLAMIAGFITVH</sequence>
<dbReference type="SMART" id="SM00330">
    <property type="entry name" value="PIPKc"/>
    <property type="match status" value="1"/>
</dbReference>
<dbReference type="GO" id="GO:0016308">
    <property type="term" value="F:1-phosphatidylinositol-4-phosphate 5-kinase activity"/>
    <property type="evidence" value="ECO:0007669"/>
    <property type="project" value="TreeGrafter"/>
</dbReference>
<dbReference type="SUPFAM" id="SSF56104">
    <property type="entry name" value="SAICAR synthase-like"/>
    <property type="match status" value="1"/>
</dbReference>
<evidence type="ECO:0000259" key="2">
    <source>
        <dbReference type="PROSITE" id="PS51455"/>
    </source>
</evidence>
<keyword evidence="1" id="KW-0418">Kinase</keyword>
<dbReference type="STRING" id="416450.A0A1V6Q1R5"/>
<dbReference type="InterPro" id="IPR027484">
    <property type="entry name" value="PInositol-4-P-5-kinase_N"/>
</dbReference>
<evidence type="ECO:0000313" key="4">
    <source>
        <dbReference type="Proteomes" id="UP000191672"/>
    </source>
</evidence>
<keyword evidence="1" id="KW-0067">ATP-binding</keyword>
<dbReference type="InterPro" id="IPR002498">
    <property type="entry name" value="PInositol-4-P-4/5-kinase_core"/>
</dbReference>
<keyword evidence="1" id="KW-0808">Transferase</keyword>
<dbReference type="Pfam" id="PF01504">
    <property type="entry name" value="PIP5K"/>
    <property type="match status" value="1"/>
</dbReference>
<dbReference type="Proteomes" id="UP000191672">
    <property type="component" value="Unassembled WGS sequence"/>
</dbReference>
<dbReference type="EMBL" id="MDYN01000019">
    <property type="protein sequence ID" value="OQD82802.1"/>
    <property type="molecule type" value="Genomic_DNA"/>
</dbReference>
<dbReference type="PANTHER" id="PTHR23086">
    <property type="entry name" value="PHOSPHATIDYLINOSITOL-4-PHOSPHATE 5-KINASE"/>
    <property type="match status" value="1"/>
</dbReference>
<keyword evidence="1" id="KW-0547">Nucleotide-binding</keyword>
<dbReference type="GO" id="GO:0005886">
    <property type="term" value="C:plasma membrane"/>
    <property type="evidence" value="ECO:0007669"/>
    <property type="project" value="TreeGrafter"/>
</dbReference>
<organism evidence="3 4">
    <name type="scientific">Penicillium antarcticum</name>
    <dbReference type="NCBI Taxonomy" id="416450"/>
    <lineage>
        <taxon>Eukaryota</taxon>
        <taxon>Fungi</taxon>
        <taxon>Dikarya</taxon>
        <taxon>Ascomycota</taxon>
        <taxon>Pezizomycotina</taxon>
        <taxon>Eurotiomycetes</taxon>
        <taxon>Eurotiomycetidae</taxon>
        <taxon>Eurotiales</taxon>
        <taxon>Aspergillaceae</taxon>
        <taxon>Penicillium</taxon>
    </lineage>
</organism>
<feature type="domain" description="PIPK" evidence="2">
    <location>
        <begin position="1"/>
        <end position="340"/>
    </location>
</feature>
<accession>A0A1V6Q1R5</accession>
<dbReference type="Gene3D" id="3.30.800.10">
    <property type="entry name" value="Phosphatidylinositol Phosphate Kinase II Beta"/>
    <property type="match status" value="1"/>
</dbReference>
<evidence type="ECO:0000313" key="3">
    <source>
        <dbReference type="EMBL" id="OQD82802.1"/>
    </source>
</evidence>
<proteinExistence type="predicted"/>
<gene>
    <name evidence="3" type="ORF">PENANT_c019G08546</name>
</gene>
<dbReference type="InterPro" id="IPR023610">
    <property type="entry name" value="PInositol-4/5-P-5/4-kinase"/>
</dbReference>
<dbReference type="GO" id="GO:0046854">
    <property type="term" value="P:phosphatidylinositol phosphate biosynthetic process"/>
    <property type="evidence" value="ECO:0007669"/>
    <property type="project" value="TreeGrafter"/>
</dbReference>
<dbReference type="InterPro" id="IPR027483">
    <property type="entry name" value="PInositol-4-P-4/5-kinase_C_sf"/>
</dbReference>
<dbReference type="PANTHER" id="PTHR23086:SF126">
    <property type="entry name" value="PIPK DOMAIN-CONTAINING PROTEIN"/>
    <property type="match status" value="1"/>
</dbReference>